<dbReference type="GO" id="GO:0015666">
    <property type="term" value="F:restriction endodeoxyribonuclease activity"/>
    <property type="evidence" value="ECO:0007669"/>
    <property type="project" value="TreeGrafter"/>
</dbReference>
<dbReference type="InterPro" id="IPR011335">
    <property type="entry name" value="Restrct_endonuc-II-like"/>
</dbReference>
<evidence type="ECO:0000313" key="3">
    <source>
        <dbReference type="Proteomes" id="UP000182190"/>
    </source>
</evidence>
<dbReference type="Proteomes" id="UP000182190">
    <property type="component" value="Unassembled WGS sequence"/>
</dbReference>
<dbReference type="InterPro" id="IPR011856">
    <property type="entry name" value="tRNA_endonuc-like_dom_sf"/>
</dbReference>
<dbReference type="SUPFAM" id="SSF52980">
    <property type="entry name" value="Restriction endonuclease-like"/>
    <property type="match status" value="1"/>
</dbReference>
<evidence type="ECO:0000259" key="1">
    <source>
        <dbReference type="Pfam" id="PF04471"/>
    </source>
</evidence>
<dbReference type="OrthoDB" id="9803736at2"/>
<name>A0A7Z9BXP7_9CYAN</name>
<dbReference type="RefSeq" id="WP_083621691.1">
    <property type="nucleotide sequence ID" value="NZ_LR735018.1"/>
</dbReference>
<dbReference type="PANTHER" id="PTHR30015">
    <property type="entry name" value="MRR RESTRICTION SYSTEM PROTEIN"/>
    <property type="match status" value="1"/>
</dbReference>
<dbReference type="GO" id="GO:0009307">
    <property type="term" value="P:DNA restriction-modification system"/>
    <property type="evidence" value="ECO:0007669"/>
    <property type="project" value="InterPro"/>
</dbReference>
<dbReference type="Pfam" id="PF04471">
    <property type="entry name" value="Mrr_cat"/>
    <property type="match status" value="1"/>
</dbReference>
<dbReference type="AlphaFoldDB" id="A0A7Z9BXP7"/>
<gene>
    <name evidence="2" type="ORF">PL9631_780024</name>
</gene>
<dbReference type="InterPro" id="IPR016024">
    <property type="entry name" value="ARM-type_fold"/>
</dbReference>
<accession>A0A7Z9BXP7</accession>
<dbReference type="Gene3D" id="3.40.1350.10">
    <property type="match status" value="1"/>
</dbReference>
<dbReference type="GO" id="GO:0003677">
    <property type="term" value="F:DNA binding"/>
    <property type="evidence" value="ECO:0007669"/>
    <property type="project" value="InterPro"/>
</dbReference>
<dbReference type="SUPFAM" id="SSF48371">
    <property type="entry name" value="ARM repeat"/>
    <property type="match status" value="1"/>
</dbReference>
<evidence type="ECO:0000313" key="2">
    <source>
        <dbReference type="EMBL" id="VXD24130.1"/>
    </source>
</evidence>
<proteinExistence type="predicted"/>
<sequence length="412" mass="47878">MVMLFTPTCTRSVIALLDIISGKPCPQNHKTMNTNKQERRLSDKVKNLSEIGEFFELQLIIGDYLNQFGIEWIINEIIEALDYKQHNIPLINELLDFVFAHDFIKKDENSIDVIEIYLVNKKYKLIRLSAIKNIAKLRPQKSSILLVQILNDKEESREIKLSVLKSLRYANLTNNDMQIFLNIFQENDEEINLKAMDILECHHHKAPVVKVQKELEKFLSSPNIKLKCKAIELLGLFCEIDIIERLYCISTLNFSEKSVQDSLNTMIKTLMSKPINILYIRPENFEYLTKKLFQSLNYDDVEQTRNNKDDGIDIIAYKKGFGLMENKKQCVVAQCKRYTKNKITRKEIQELLNAMQNHGATEGYFITTSSFAQDAEELADQNGHIILLDKVKLQQQLDKTFGMNKYCIVNHN</sequence>
<organism evidence="2 3">
    <name type="scientific">Planktothrix paucivesiculata PCC 9631</name>
    <dbReference type="NCBI Taxonomy" id="671071"/>
    <lineage>
        <taxon>Bacteria</taxon>
        <taxon>Bacillati</taxon>
        <taxon>Cyanobacteriota</taxon>
        <taxon>Cyanophyceae</taxon>
        <taxon>Oscillatoriophycideae</taxon>
        <taxon>Oscillatoriales</taxon>
        <taxon>Microcoleaceae</taxon>
        <taxon>Planktothrix</taxon>
    </lineage>
</organism>
<dbReference type="EMBL" id="CZCS02000221">
    <property type="protein sequence ID" value="VXD24130.1"/>
    <property type="molecule type" value="Genomic_DNA"/>
</dbReference>
<dbReference type="PANTHER" id="PTHR30015:SF7">
    <property type="entry name" value="TYPE IV METHYL-DIRECTED RESTRICTION ENZYME ECOKMRR"/>
    <property type="match status" value="1"/>
</dbReference>
<dbReference type="InterPro" id="IPR052906">
    <property type="entry name" value="Type_IV_Methyl-Rstrct_Enzyme"/>
</dbReference>
<comment type="caution">
    <text evidence="2">The sequence shown here is derived from an EMBL/GenBank/DDBJ whole genome shotgun (WGS) entry which is preliminary data.</text>
</comment>
<protein>
    <recommendedName>
        <fullName evidence="1">Restriction endonuclease type IV Mrr domain-containing protein</fullName>
    </recommendedName>
</protein>
<dbReference type="InterPro" id="IPR007560">
    <property type="entry name" value="Restrct_endonuc_IV_Mrr"/>
</dbReference>
<feature type="domain" description="Restriction endonuclease type IV Mrr" evidence="1">
    <location>
        <begin position="280"/>
        <end position="395"/>
    </location>
</feature>
<reference evidence="2" key="1">
    <citation type="submission" date="2019-10" db="EMBL/GenBank/DDBJ databases">
        <authorList>
            <consortium name="Genoscope - CEA"/>
            <person name="William W."/>
        </authorList>
    </citation>
    <scope>NUCLEOTIDE SEQUENCE [LARGE SCALE GENOMIC DNA]</scope>
    <source>
        <strain evidence="2">BBR_PRJEB10994</strain>
    </source>
</reference>
<keyword evidence="3" id="KW-1185">Reference proteome</keyword>